<evidence type="ECO:0000256" key="1">
    <source>
        <dbReference type="ARBA" id="ARBA00023002"/>
    </source>
</evidence>
<evidence type="ECO:0000313" key="5">
    <source>
        <dbReference type="Proteomes" id="UP000824504"/>
    </source>
</evidence>
<accession>A0ABX8SPQ1</accession>
<keyword evidence="1" id="KW-0560">Oxidoreductase</keyword>
<dbReference type="Proteomes" id="UP000824504">
    <property type="component" value="Chromosome"/>
</dbReference>
<feature type="domain" description="Gfo/Idh/MocA-like oxidoreductase N-terminal" evidence="2">
    <location>
        <begin position="4"/>
        <end position="120"/>
    </location>
</feature>
<dbReference type="InterPro" id="IPR000683">
    <property type="entry name" value="Gfo/Idh/MocA-like_OxRdtase_N"/>
</dbReference>
<dbReference type="InterPro" id="IPR055170">
    <property type="entry name" value="GFO_IDH_MocA-like_dom"/>
</dbReference>
<organism evidence="4 5">
    <name type="scientific">Tessaracoccus palaemonis</name>
    <dbReference type="NCBI Taxonomy" id="2829499"/>
    <lineage>
        <taxon>Bacteria</taxon>
        <taxon>Bacillati</taxon>
        <taxon>Actinomycetota</taxon>
        <taxon>Actinomycetes</taxon>
        <taxon>Propionibacteriales</taxon>
        <taxon>Propionibacteriaceae</taxon>
        <taxon>Tessaracoccus</taxon>
    </lineage>
</organism>
<protein>
    <submittedName>
        <fullName evidence="4">Gfo/Idh/MocA family oxidoreductase</fullName>
    </submittedName>
</protein>
<gene>
    <name evidence="4" type="ORF">KDB89_01540</name>
</gene>
<reference evidence="4 5" key="1">
    <citation type="submission" date="2021-07" db="EMBL/GenBank/DDBJ databases">
        <title>complete genome sequencing of Tessaracoccus sp.J1M15.</title>
        <authorList>
            <person name="Bae J.-W."/>
            <person name="Kim D.-y."/>
        </authorList>
    </citation>
    <scope>NUCLEOTIDE SEQUENCE [LARGE SCALE GENOMIC DNA]</scope>
    <source>
        <strain evidence="4 5">J1M15</strain>
    </source>
</reference>
<dbReference type="RefSeq" id="WP_219082861.1">
    <property type="nucleotide sequence ID" value="NZ_CP079216.1"/>
</dbReference>
<evidence type="ECO:0000259" key="2">
    <source>
        <dbReference type="Pfam" id="PF01408"/>
    </source>
</evidence>
<sequence length="331" mass="35523">MSTVRWGIVGTGEIAHAVAGDFQFVPEAELAAVASRTQDKADQFAARFAVPRAYGSYRELLEAPDIDVVYIATPHPMHRDIALAAIANGKSVLVEKAFTATQAGAKAVVDAARAGGVFCMEAMWTRFQPVVAAAREVVAWGRIGDVIAVQGDLYAQRDFEPGHRLFEKDLGGGAILDLGVYVVNFAQAFLGDVKAIDCMTRLYGTGVEKAASINLTHSAGGLSSLTCGFDGPGPGRMSVIGTKGWIEVEPRFHHPTKISIHRAGVLPRIIEARPMGRGYSHEIAEVTACIDEGLTESTIMPLQDTLEVMRVLETCLRQSGIYHHEAHVALA</sequence>
<name>A0ABX8SPQ1_9ACTN</name>
<dbReference type="Pfam" id="PF22725">
    <property type="entry name" value="GFO_IDH_MocA_C3"/>
    <property type="match status" value="1"/>
</dbReference>
<dbReference type="InterPro" id="IPR050984">
    <property type="entry name" value="Gfo/Idh/MocA_domain"/>
</dbReference>
<proteinExistence type="predicted"/>
<dbReference type="PANTHER" id="PTHR22604:SF105">
    <property type="entry name" value="TRANS-1,2-DIHYDROBENZENE-1,2-DIOL DEHYDROGENASE"/>
    <property type="match status" value="1"/>
</dbReference>
<dbReference type="Pfam" id="PF01408">
    <property type="entry name" value="GFO_IDH_MocA"/>
    <property type="match status" value="1"/>
</dbReference>
<evidence type="ECO:0000313" key="4">
    <source>
        <dbReference type="EMBL" id="QXT63194.1"/>
    </source>
</evidence>
<evidence type="ECO:0000259" key="3">
    <source>
        <dbReference type="Pfam" id="PF22725"/>
    </source>
</evidence>
<dbReference type="PANTHER" id="PTHR22604">
    <property type="entry name" value="OXIDOREDUCTASES"/>
    <property type="match status" value="1"/>
</dbReference>
<keyword evidence="5" id="KW-1185">Reference proteome</keyword>
<feature type="domain" description="GFO/IDH/MocA-like oxidoreductase" evidence="3">
    <location>
        <begin position="132"/>
        <end position="247"/>
    </location>
</feature>
<dbReference type="EMBL" id="CP079216">
    <property type="protein sequence ID" value="QXT63194.1"/>
    <property type="molecule type" value="Genomic_DNA"/>
</dbReference>